<organism evidence="1 2">
    <name type="scientific">Desulfovibrio desulfuricans</name>
    <dbReference type="NCBI Taxonomy" id="876"/>
    <lineage>
        <taxon>Bacteria</taxon>
        <taxon>Pseudomonadati</taxon>
        <taxon>Thermodesulfobacteriota</taxon>
        <taxon>Desulfovibrionia</taxon>
        <taxon>Desulfovibrionales</taxon>
        <taxon>Desulfovibrionaceae</taxon>
        <taxon>Desulfovibrio</taxon>
    </lineage>
</organism>
<gene>
    <name evidence="1" type="ORF">DDIC_02340</name>
</gene>
<proteinExistence type="predicted"/>
<evidence type="ECO:0000313" key="2">
    <source>
        <dbReference type="Proteomes" id="UP000297065"/>
    </source>
</evidence>
<accession>A0A4P7UFJ2</accession>
<protein>
    <submittedName>
        <fullName evidence="1">Uncharacterized protein</fullName>
    </submittedName>
</protein>
<sequence length="463" mass="54430">MLLLQTYNLLGVNEMGVTDFQLGRHVCEKLCISPLKLAELCHAGKLTAYRFEDRNQILASSQCNMKFKFSGNTIFTLAPSDGVCIIAISKKANEDFDIYIDKKLNDSKVHDKSEHVVSRFNEAVFMASMMNTKLRLKNIREVEIGYCNKKYIAYYNRLVVSSPFQPTGIFKLYGSDQIFFEAVGKECDIDIEYIEMNDYSNGGIKKCIERICIKKIQDDYGNIKYILSEYNERVIKINTKIFITSLCCIEFDESRINYDRSYKYKCDSLRAYLQQYSADYFRKEDLSFSMPLKHEMDFFIFEYDDYKRRYHFLEDEDVSRKKFFSYIERLVFDAGEVKKVMEYDMVSSEIKQDPQRYMKERCLELEKNSNYDDDTLKVIRAYRMAVTGSSWKVIHKELWPHRSQDESANDRFVSGKLDKFKCIAETNKIPFIKAKALRDMKASEKEAIVKEMLKQHGSFYSVV</sequence>
<dbReference type="EMBL" id="CP036295">
    <property type="protein sequence ID" value="QCC84735.1"/>
    <property type="molecule type" value="Genomic_DNA"/>
</dbReference>
<dbReference type="AlphaFoldDB" id="A0A4P7UFJ2"/>
<dbReference type="RefSeq" id="WP_136398964.1">
    <property type="nucleotide sequence ID" value="NZ_CP036295.1"/>
</dbReference>
<evidence type="ECO:0000313" key="1">
    <source>
        <dbReference type="EMBL" id="QCC84735.1"/>
    </source>
</evidence>
<dbReference type="Proteomes" id="UP000297065">
    <property type="component" value="Chromosome"/>
</dbReference>
<name>A0A4P7UFJ2_DESDE</name>
<reference evidence="1 2" key="1">
    <citation type="submission" date="2019-02" db="EMBL/GenBank/DDBJ databases">
        <title>Complete Genome Sequence of Desulfovibrio desulfuricans IC1, a Sulfonate Utilizing Anaerobe.</title>
        <authorList>
            <person name="Day L.A."/>
            <person name="De Leon K.B."/>
            <person name="Wall J.D."/>
        </authorList>
    </citation>
    <scope>NUCLEOTIDE SEQUENCE [LARGE SCALE GENOMIC DNA]</scope>
    <source>
        <strain evidence="1 2">IC1</strain>
    </source>
</reference>